<name>A0AAV4P4N1_9ARAC</name>
<evidence type="ECO:0000256" key="1">
    <source>
        <dbReference type="SAM" id="MobiDB-lite"/>
    </source>
</evidence>
<gene>
    <name evidence="2" type="ORF">CDAR_201111</name>
</gene>
<keyword evidence="3" id="KW-1185">Reference proteome</keyword>
<sequence length="131" mass="15148">MLIRLDGAGSRSVAQEGEWPGSTRGSWLTLNPAFLFTTCVFSFQQRRRGMNKLSWRNILPFWKLGYVTGRLVRARVARFRDTREECTKSLRSNFRMEHATRGRTRCEHCTGLNGIGRARRTSARRRTVGKI</sequence>
<dbReference type="EMBL" id="BPLQ01002330">
    <property type="protein sequence ID" value="GIX91478.1"/>
    <property type="molecule type" value="Genomic_DNA"/>
</dbReference>
<dbReference type="Proteomes" id="UP001054837">
    <property type="component" value="Unassembled WGS sequence"/>
</dbReference>
<proteinExistence type="predicted"/>
<comment type="caution">
    <text evidence="2">The sequence shown here is derived from an EMBL/GenBank/DDBJ whole genome shotgun (WGS) entry which is preliminary data.</text>
</comment>
<reference evidence="2 3" key="1">
    <citation type="submission" date="2021-06" db="EMBL/GenBank/DDBJ databases">
        <title>Caerostris darwini draft genome.</title>
        <authorList>
            <person name="Kono N."/>
            <person name="Arakawa K."/>
        </authorList>
    </citation>
    <scope>NUCLEOTIDE SEQUENCE [LARGE SCALE GENOMIC DNA]</scope>
</reference>
<organism evidence="2 3">
    <name type="scientific">Caerostris darwini</name>
    <dbReference type="NCBI Taxonomy" id="1538125"/>
    <lineage>
        <taxon>Eukaryota</taxon>
        <taxon>Metazoa</taxon>
        <taxon>Ecdysozoa</taxon>
        <taxon>Arthropoda</taxon>
        <taxon>Chelicerata</taxon>
        <taxon>Arachnida</taxon>
        <taxon>Araneae</taxon>
        <taxon>Araneomorphae</taxon>
        <taxon>Entelegynae</taxon>
        <taxon>Araneoidea</taxon>
        <taxon>Araneidae</taxon>
        <taxon>Caerostris</taxon>
    </lineage>
</organism>
<evidence type="ECO:0000313" key="2">
    <source>
        <dbReference type="EMBL" id="GIX91478.1"/>
    </source>
</evidence>
<evidence type="ECO:0000313" key="3">
    <source>
        <dbReference type="Proteomes" id="UP001054837"/>
    </source>
</evidence>
<feature type="region of interest" description="Disordered" evidence="1">
    <location>
        <begin position="1"/>
        <end position="22"/>
    </location>
</feature>
<accession>A0AAV4P4N1</accession>
<dbReference type="AlphaFoldDB" id="A0AAV4P4N1"/>
<protein>
    <submittedName>
        <fullName evidence="2">Uncharacterized protein</fullName>
    </submittedName>
</protein>